<reference evidence="1 2" key="1">
    <citation type="submission" date="2017-06" db="EMBL/GenBank/DDBJ databases">
        <authorList>
            <person name="Kim H.J."/>
            <person name="Triplett B.A."/>
        </authorList>
    </citation>
    <scope>NUCLEOTIDE SEQUENCE [LARGE SCALE GENOMIC DNA]</scope>
    <source>
        <strain evidence="1 2">U15</strain>
    </source>
</reference>
<gene>
    <name evidence="1" type="ORF">SAMN06265795_103150</name>
</gene>
<sequence>MKIYPVIHHLDGDTSLEQARLAFHAGADGVFLISHDGRDAELPPVAAAIKRAYPERKVGLNMDDRPVAELARMVPALGLDMLWADYCGVDSQGIAELGRELMQVAAEHPGLGIFACVAFKYQKPEPDPPAAARFALEAGFMPTTSGSGTGIAAPLEKIRAMSAAVDGKLAIASGMTCDNVAQFAPLLSAILVATGVSRDEHHFDETLLARFIELSHANARQEAA</sequence>
<dbReference type="InterPro" id="IPR036206">
    <property type="entry name" value="ThiamineP_synth_sf"/>
</dbReference>
<dbReference type="RefSeq" id="WP_089398654.1">
    <property type="nucleotide sequence ID" value="NZ_FZOT01000003.1"/>
</dbReference>
<dbReference type="GO" id="GO:0016853">
    <property type="term" value="F:isomerase activity"/>
    <property type="evidence" value="ECO:0007669"/>
    <property type="project" value="UniProtKB-KW"/>
</dbReference>
<name>A0A239F2J1_9BURK</name>
<keyword evidence="2" id="KW-1185">Reference proteome</keyword>
<dbReference type="OrthoDB" id="9152931at2"/>
<organism evidence="1 2">
    <name type="scientific">Noviherbaspirillum humi</name>
    <dbReference type="NCBI Taxonomy" id="1688639"/>
    <lineage>
        <taxon>Bacteria</taxon>
        <taxon>Pseudomonadati</taxon>
        <taxon>Pseudomonadota</taxon>
        <taxon>Betaproteobacteria</taxon>
        <taxon>Burkholderiales</taxon>
        <taxon>Oxalobacteraceae</taxon>
        <taxon>Noviherbaspirillum</taxon>
    </lineage>
</organism>
<dbReference type="AlphaFoldDB" id="A0A239F2J1"/>
<dbReference type="Gene3D" id="3.20.20.70">
    <property type="entry name" value="Aldolase class I"/>
    <property type="match status" value="1"/>
</dbReference>
<proteinExistence type="predicted"/>
<keyword evidence="1" id="KW-0413">Isomerase</keyword>
<dbReference type="InterPro" id="IPR013785">
    <property type="entry name" value="Aldolase_TIM"/>
</dbReference>
<accession>A0A239F2J1</accession>
<evidence type="ECO:0000313" key="2">
    <source>
        <dbReference type="Proteomes" id="UP000198284"/>
    </source>
</evidence>
<evidence type="ECO:0000313" key="1">
    <source>
        <dbReference type="EMBL" id="SNS51220.1"/>
    </source>
</evidence>
<dbReference type="Proteomes" id="UP000198284">
    <property type="component" value="Unassembled WGS sequence"/>
</dbReference>
<protein>
    <submittedName>
        <fullName evidence="1">Phosphoribosylanthranilate isomerase</fullName>
    </submittedName>
</protein>
<dbReference type="EMBL" id="FZOT01000003">
    <property type="protein sequence ID" value="SNS51220.1"/>
    <property type="molecule type" value="Genomic_DNA"/>
</dbReference>
<dbReference type="SUPFAM" id="SSF51391">
    <property type="entry name" value="Thiamin phosphate synthase"/>
    <property type="match status" value="1"/>
</dbReference>